<dbReference type="SUPFAM" id="SSF53955">
    <property type="entry name" value="Lysozyme-like"/>
    <property type="match status" value="1"/>
</dbReference>
<comment type="similarity">
    <text evidence="1">Belongs to the transglycosylase Slt family.</text>
</comment>
<proteinExistence type="inferred from homology"/>
<dbReference type="PANTHER" id="PTHR37423">
    <property type="entry name" value="SOLUBLE LYTIC MUREIN TRANSGLYCOSYLASE-RELATED"/>
    <property type="match status" value="1"/>
</dbReference>
<dbReference type="Gene3D" id="1.10.530.10">
    <property type="match status" value="1"/>
</dbReference>
<dbReference type="CDD" id="cd13401">
    <property type="entry name" value="Slt70-like"/>
    <property type="match status" value="1"/>
</dbReference>
<dbReference type="Gene3D" id="1.25.20.10">
    <property type="entry name" value="Bacterial muramidases"/>
    <property type="match status" value="1"/>
</dbReference>
<dbReference type="Pfam" id="PF01464">
    <property type="entry name" value="SLT"/>
    <property type="match status" value="1"/>
</dbReference>
<reference evidence="5 6" key="1">
    <citation type="submission" date="2022-06" db="EMBL/GenBank/DDBJ databases">
        <title>Thiomicrohabdus sp. nov, an obligately chemolithoautotrophic, sulfur-oxidizing bacterium isolated from beach of Guanyin Mountain. Amoy.</title>
        <authorList>
            <person name="Zhu H."/>
        </authorList>
    </citation>
    <scope>NUCLEOTIDE SEQUENCE [LARGE SCALE GENOMIC DNA]</scope>
    <source>
        <strain evidence="5 6">XGS-01</strain>
    </source>
</reference>
<gene>
    <name evidence="5" type="ORF">NR989_06755</name>
</gene>
<evidence type="ECO:0000259" key="3">
    <source>
        <dbReference type="Pfam" id="PF01464"/>
    </source>
</evidence>
<sequence length="673" mass="78157">MIESRAVFFQYDTTYQTLASHLTSILLAVLLIVLLFSHSVQAQTDKSLLSSHQKDFLAAYKAIKRNDRQAIAQYKKKLKDYPLIVYLNYHDFRMHIGATPSKQIKAFIKNNQDNYLGDKLYTKWLVQLAGQKKWTTFLNNYKPQKSKNLQCYYIQALANRKQTAKALKLAKPIWQNSTELSKACRPIDKLLRNQKKLTGSMVWARIDLSMNKRKTKLAKKLSKDLSNKEKAMFDYWMKVYKKPSLVANPLPKTISSNIKKQIFTQGIRFLASKDPKLAHKSLNKFYKQYGLNKDQYAILKRKVALRTAYKYAPQASDLLDEVNGSSAQTKDTLRWQAQIALKNSDWAELLETIELMPEETQKDKQWLYWKARALEATQQQKEADDLYKHLAKQRHYYAFLSADRLKKPYQFNPNPVKKRDTKYLVKKYPELKRIQELMAIDWPLSAKREWYQLLNRVNKDELQAIAVLANQWDQHSQAIRSLAKARQWHDLGLRFPTPHKQPVMQNADKNKIDPAWIYGIMRRESAFSEDVKSPVGAVGLMQLMPKTAQYIGNKIGVKKVSYKDLTKANNNIELGSAYLSYLSDKYKGNKVLATASYNAGPNRVDRWIPKKGSLPADQWVDSIPFTETRAYVKAVLEYTTIFKSLLNKKYDRLEDVMPPIGKNTFKKTDPKHP</sequence>
<feature type="domain" description="Transglycosylase SLT" evidence="3">
    <location>
        <begin position="504"/>
        <end position="618"/>
    </location>
</feature>
<dbReference type="InterPro" id="IPR037061">
    <property type="entry name" value="Lytic_TGlycoase_superhlx_L_sf"/>
</dbReference>
<dbReference type="InterPro" id="IPR008939">
    <property type="entry name" value="Lytic_TGlycosylase_superhlx_U"/>
</dbReference>
<evidence type="ECO:0000256" key="1">
    <source>
        <dbReference type="ARBA" id="ARBA00007734"/>
    </source>
</evidence>
<keyword evidence="2" id="KW-0732">Signal</keyword>
<dbReference type="EMBL" id="CP102381">
    <property type="protein sequence ID" value="WEJ61712.1"/>
    <property type="molecule type" value="Genomic_DNA"/>
</dbReference>
<dbReference type="InterPro" id="IPR023346">
    <property type="entry name" value="Lysozyme-like_dom_sf"/>
</dbReference>
<evidence type="ECO:0000256" key="2">
    <source>
        <dbReference type="ARBA" id="ARBA00022729"/>
    </source>
</evidence>
<dbReference type="PANTHER" id="PTHR37423:SF5">
    <property type="entry name" value="SOLUBLE LYTIC MUREIN TRANSGLYCOSYLASE"/>
    <property type="match status" value="1"/>
</dbReference>
<dbReference type="SUPFAM" id="SSF48435">
    <property type="entry name" value="Bacterial muramidases"/>
    <property type="match status" value="1"/>
</dbReference>
<evidence type="ECO:0000313" key="5">
    <source>
        <dbReference type="EMBL" id="WEJ61712.1"/>
    </source>
</evidence>
<name>A0ABY8C910_9GAMM</name>
<dbReference type="Proteomes" id="UP001222275">
    <property type="component" value="Chromosome"/>
</dbReference>
<dbReference type="Pfam" id="PF14718">
    <property type="entry name" value="SLT_L"/>
    <property type="match status" value="1"/>
</dbReference>
<evidence type="ECO:0000313" key="6">
    <source>
        <dbReference type="Proteomes" id="UP001222275"/>
    </source>
</evidence>
<evidence type="ECO:0000259" key="4">
    <source>
        <dbReference type="Pfam" id="PF14718"/>
    </source>
</evidence>
<dbReference type="InterPro" id="IPR012289">
    <property type="entry name" value="Lytic_TGlycosylase_superhlx_L"/>
</dbReference>
<dbReference type="RefSeq" id="WP_275593971.1">
    <property type="nucleotide sequence ID" value="NZ_CP102381.1"/>
</dbReference>
<dbReference type="InterPro" id="IPR008258">
    <property type="entry name" value="Transglycosylase_SLT_dom_1"/>
</dbReference>
<accession>A0ABY8C910</accession>
<keyword evidence="6" id="KW-1185">Reference proteome</keyword>
<protein>
    <submittedName>
        <fullName evidence="5">Transglycosylase SLT domain-containing protein</fullName>
    </submittedName>
</protein>
<dbReference type="Gene3D" id="1.10.1240.20">
    <property type="entry name" value="Lytic transglycosylase, superhelical linker domain"/>
    <property type="match status" value="1"/>
</dbReference>
<organism evidence="5 6">
    <name type="scientific">Thiomicrorhabdus lithotrophica</name>
    <dbReference type="NCBI Taxonomy" id="2949997"/>
    <lineage>
        <taxon>Bacteria</taxon>
        <taxon>Pseudomonadati</taxon>
        <taxon>Pseudomonadota</taxon>
        <taxon>Gammaproteobacteria</taxon>
        <taxon>Thiotrichales</taxon>
        <taxon>Piscirickettsiaceae</taxon>
        <taxon>Thiomicrorhabdus</taxon>
    </lineage>
</organism>
<feature type="domain" description="Lytic transglycosylase superhelical linker" evidence="4">
    <location>
        <begin position="425"/>
        <end position="491"/>
    </location>
</feature>